<dbReference type="InterPro" id="IPR000330">
    <property type="entry name" value="SNF2_N"/>
</dbReference>
<dbReference type="GO" id="GO:0016787">
    <property type="term" value="F:hydrolase activity"/>
    <property type="evidence" value="ECO:0007669"/>
    <property type="project" value="UniProtKB-KW"/>
</dbReference>
<dbReference type="InterPro" id="IPR014001">
    <property type="entry name" value="Helicase_ATP-bd"/>
</dbReference>
<dbReference type="AlphaFoldDB" id="A0A0K2SL15"/>
<dbReference type="CDD" id="cd18793">
    <property type="entry name" value="SF2_C_SNF"/>
    <property type="match status" value="1"/>
</dbReference>
<keyword evidence="8" id="KW-1185">Reference proteome</keyword>
<dbReference type="SUPFAM" id="SSF52540">
    <property type="entry name" value="P-loop containing nucleoside triphosphate hydrolases"/>
    <property type="match status" value="2"/>
</dbReference>
<dbReference type="InterPro" id="IPR057342">
    <property type="entry name" value="DEXDc_RapA"/>
</dbReference>
<keyword evidence="1" id="KW-0547">Nucleotide-binding</keyword>
<dbReference type="InterPro" id="IPR001650">
    <property type="entry name" value="Helicase_C-like"/>
</dbReference>
<evidence type="ECO:0000259" key="5">
    <source>
        <dbReference type="PROSITE" id="PS51192"/>
    </source>
</evidence>
<evidence type="ECO:0000256" key="2">
    <source>
        <dbReference type="ARBA" id="ARBA00022801"/>
    </source>
</evidence>
<dbReference type="SMART" id="SM00490">
    <property type="entry name" value="HELICc"/>
    <property type="match status" value="1"/>
</dbReference>
<dbReference type="Gene3D" id="3.40.50.10810">
    <property type="entry name" value="Tandem AAA-ATPase domain"/>
    <property type="match status" value="1"/>
</dbReference>
<dbReference type="SMART" id="SM00487">
    <property type="entry name" value="DEXDc"/>
    <property type="match status" value="1"/>
</dbReference>
<organism evidence="7 8">
    <name type="scientific">Limnochorda pilosa</name>
    <dbReference type="NCBI Taxonomy" id="1555112"/>
    <lineage>
        <taxon>Bacteria</taxon>
        <taxon>Bacillati</taxon>
        <taxon>Bacillota</taxon>
        <taxon>Limnochordia</taxon>
        <taxon>Limnochordales</taxon>
        <taxon>Limnochordaceae</taxon>
        <taxon>Limnochorda</taxon>
    </lineage>
</organism>
<keyword evidence="4" id="KW-0067">ATP-binding</keyword>
<evidence type="ECO:0000313" key="7">
    <source>
        <dbReference type="EMBL" id="BAS27687.1"/>
    </source>
</evidence>
<dbReference type="InterPro" id="IPR038718">
    <property type="entry name" value="SNF2-like_sf"/>
</dbReference>
<keyword evidence="2" id="KW-0378">Hydrolase</keyword>
<dbReference type="KEGG" id="lpil:LIP_1844"/>
<dbReference type="PATRIC" id="fig|1555112.3.peg.1877"/>
<reference evidence="8" key="1">
    <citation type="submission" date="2015-07" db="EMBL/GenBank/DDBJ databases">
        <title>Complete genome sequence and phylogenetic analysis of Limnochorda pilosa.</title>
        <authorList>
            <person name="Watanabe M."/>
            <person name="Kojima H."/>
            <person name="Fukui M."/>
        </authorList>
    </citation>
    <scope>NUCLEOTIDE SEQUENCE [LARGE SCALE GENOMIC DNA]</scope>
    <source>
        <strain evidence="8">HC45</strain>
    </source>
</reference>
<dbReference type="CDD" id="cd18011">
    <property type="entry name" value="DEXDc_RapA"/>
    <property type="match status" value="1"/>
</dbReference>
<evidence type="ECO:0000256" key="3">
    <source>
        <dbReference type="ARBA" id="ARBA00022806"/>
    </source>
</evidence>
<dbReference type="PANTHER" id="PTHR10799">
    <property type="entry name" value="SNF2/RAD54 HELICASE FAMILY"/>
    <property type="match status" value="1"/>
</dbReference>
<dbReference type="EMBL" id="AP014924">
    <property type="protein sequence ID" value="BAS27687.1"/>
    <property type="molecule type" value="Genomic_DNA"/>
</dbReference>
<evidence type="ECO:0000256" key="4">
    <source>
        <dbReference type="ARBA" id="ARBA00022840"/>
    </source>
</evidence>
<evidence type="ECO:0000256" key="1">
    <source>
        <dbReference type="ARBA" id="ARBA00022741"/>
    </source>
</evidence>
<dbReference type="Pfam" id="PF00176">
    <property type="entry name" value="SNF2-rel_dom"/>
    <property type="match status" value="1"/>
</dbReference>
<dbReference type="InterPro" id="IPR049730">
    <property type="entry name" value="SNF2/RAD54-like_C"/>
</dbReference>
<sequence>MPLELKVTVPILHGSWVWAPPRARAERWSEPIRGGELDLQASLTGAARILRALGRARRQGPDPERLAWFGLAWRLHVLEPVDRGDLLAPRLLAQRWREVGVIPYPHQLETARRVVEDLDGRAILADEVGLGKTLEAGLVLKEYLLRGQVERALVLCPAALVYQWYQELREKLDVQAIMQRDPSDWERPGVIIGSLDLAKRSPHREILAGQRFDLLIVDEAHKLKNPRTQNHKLVQAIPRTYTLLVTATPVQNGLEELYHLTSLLRPGQLGTYRTFQAAFMIDRHTPRAPEELRRLLGRVLIRHRHREVAKDLPERRVETLLVDPTREERAFYDAVTDLVRREYRRLGTLAGMLPLITLQRELASSVEAACATLEHLLDQGDLEPELAGRLLEQARSVSRQAKLERCLELVRATEGQVLLFTEYRATQGVLLGRLQAEGIVALAFDGSLSASRKAFVRELFRRRGQVLVSTDSGAEGLNFQFCHHLIHYDLPWNPMRLEQRIGRVHRLGQTQPVLVRTLAVRGSVESYMLYLLQQKIRLFESVIGELDAILSGAALQTTVEAAFTRALLESRDEADLLTRLDELAGRILQERRRLDESRERVPWL</sequence>
<dbReference type="PROSITE" id="PS51194">
    <property type="entry name" value="HELICASE_CTER"/>
    <property type="match status" value="1"/>
</dbReference>
<evidence type="ECO:0000259" key="6">
    <source>
        <dbReference type="PROSITE" id="PS51194"/>
    </source>
</evidence>
<dbReference type="Pfam" id="PF00271">
    <property type="entry name" value="Helicase_C"/>
    <property type="match status" value="1"/>
</dbReference>
<dbReference type="GO" id="GO:0005524">
    <property type="term" value="F:ATP binding"/>
    <property type="evidence" value="ECO:0007669"/>
    <property type="project" value="UniProtKB-KW"/>
</dbReference>
<reference evidence="8" key="2">
    <citation type="journal article" date="2016" name="Int. J. Syst. Evol. Microbiol.">
        <title>Complete genome sequence and cell structure of Limnochorda pilosa, a Gram-negative spore-former within the phylum Firmicutes.</title>
        <authorList>
            <person name="Watanabe M."/>
            <person name="Kojima H."/>
            <person name="Fukui M."/>
        </authorList>
    </citation>
    <scope>NUCLEOTIDE SEQUENCE [LARGE SCALE GENOMIC DNA]</scope>
    <source>
        <strain evidence="8">HC45</strain>
    </source>
</reference>
<gene>
    <name evidence="7" type="ORF">LIP_1844</name>
</gene>
<feature type="domain" description="Helicase ATP-binding" evidence="5">
    <location>
        <begin position="113"/>
        <end position="267"/>
    </location>
</feature>
<dbReference type="OrthoDB" id="9814088at2"/>
<evidence type="ECO:0000313" key="8">
    <source>
        <dbReference type="Proteomes" id="UP000065807"/>
    </source>
</evidence>
<accession>A0A0K2SL15</accession>
<dbReference type="RefSeq" id="WP_082726056.1">
    <property type="nucleotide sequence ID" value="NZ_AP014924.1"/>
</dbReference>
<dbReference type="PROSITE" id="PS51192">
    <property type="entry name" value="HELICASE_ATP_BIND_1"/>
    <property type="match status" value="1"/>
</dbReference>
<dbReference type="InterPro" id="IPR027417">
    <property type="entry name" value="P-loop_NTPase"/>
</dbReference>
<dbReference type="GO" id="GO:0004386">
    <property type="term" value="F:helicase activity"/>
    <property type="evidence" value="ECO:0007669"/>
    <property type="project" value="UniProtKB-KW"/>
</dbReference>
<keyword evidence="3 7" id="KW-0347">Helicase</keyword>
<protein>
    <submittedName>
        <fullName evidence="7">ATP-dependent helicase</fullName>
    </submittedName>
</protein>
<name>A0A0K2SL15_LIMPI</name>
<dbReference type="STRING" id="1555112.LIP_1844"/>
<feature type="domain" description="Helicase C-terminal" evidence="6">
    <location>
        <begin position="402"/>
        <end position="550"/>
    </location>
</feature>
<dbReference type="Proteomes" id="UP000065807">
    <property type="component" value="Chromosome"/>
</dbReference>
<dbReference type="Gene3D" id="3.40.50.300">
    <property type="entry name" value="P-loop containing nucleotide triphosphate hydrolases"/>
    <property type="match status" value="1"/>
</dbReference>
<proteinExistence type="predicted"/>